<gene>
    <name evidence="1" type="ORF">ACHAWU_000034</name>
</gene>
<accession>A0ABD3M9L5</accession>
<proteinExistence type="predicted"/>
<evidence type="ECO:0000313" key="2">
    <source>
        <dbReference type="Proteomes" id="UP001530293"/>
    </source>
</evidence>
<dbReference type="AlphaFoldDB" id="A0ABD3M9L5"/>
<evidence type="ECO:0000313" key="1">
    <source>
        <dbReference type="EMBL" id="KAL3760714.1"/>
    </source>
</evidence>
<sequence>MPLRLPNGHSKNNGVIRSSREIKGGGIDTTSATFRLFRGREKFWIGLPVALILILQLSESMRMLDSSIHTMPVFLEPNDLRSRREIISDEFYTQDNMKPFCQQWLASDALNHTLQPFDKWYTYHPNWIVTNETDDMFCLEPADIQTYPISHMMKFYANQFYSPCNILHKRNGPCGALAGLNNHVPLFMDGFQSEPWIYTANKDDWSNLTCDAGDTTCYFLPYHGCESKWNISTYVSTITLDDDVKVLKVEDNYDNAGIADVWGWSAYLFITRKQLWLRRAVFDYTEHFRQLNAIGVGSLDCTVIHVRRGDSAVERTIYPVADYVKMIPQEILNNPNHYILLLTDDSSAIDEAHEFYPDLKWVYSDKPRFNGASGGWQHFTPSRNPAYEVTALLAELELATECSILVHGPSGYSNFIHQHMISANTKNITRINVEDGNPLIRSMPFAIWNTSLVEGNLATVLMEMRNNRSKTS</sequence>
<reference evidence="1 2" key="1">
    <citation type="submission" date="2024-10" db="EMBL/GenBank/DDBJ databases">
        <title>Updated reference genomes for cyclostephanoid diatoms.</title>
        <authorList>
            <person name="Roberts W.R."/>
            <person name="Alverson A.J."/>
        </authorList>
    </citation>
    <scope>NUCLEOTIDE SEQUENCE [LARGE SCALE GENOMIC DNA]</scope>
    <source>
        <strain evidence="1 2">AJA232-27</strain>
    </source>
</reference>
<dbReference type="EMBL" id="JALLBG020000173">
    <property type="protein sequence ID" value="KAL3760714.1"/>
    <property type="molecule type" value="Genomic_DNA"/>
</dbReference>
<dbReference type="Gene3D" id="3.40.50.11350">
    <property type="match status" value="1"/>
</dbReference>
<dbReference type="Proteomes" id="UP001530293">
    <property type="component" value="Unassembled WGS sequence"/>
</dbReference>
<name>A0ABD3M9L5_9STRA</name>
<comment type="caution">
    <text evidence="1">The sequence shown here is derived from an EMBL/GenBank/DDBJ whole genome shotgun (WGS) entry which is preliminary data.</text>
</comment>
<organism evidence="1 2">
    <name type="scientific">Discostella pseudostelligera</name>
    <dbReference type="NCBI Taxonomy" id="259834"/>
    <lineage>
        <taxon>Eukaryota</taxon>
        <taxon>Sar</taxon>
        <taxon>Stramenopiles</taxon>
        <taxon>Ochrophyta</taxon>
        <taxon>Bacillariophyta</taxon>
        <taxon>Coscinodiscophyceae</taxon>
        <taxon>Thalassiosirophycidae</taxon>
        <taxon>Stephanodiscales</taxon>
        <taxon>Stephanodiscaceae</taxon>
        <taxon>Discostella</taxon>
    </lineage>
</organism>
<protein>
    <submittedName>
        <fullName evidence="1">Uncharacterized protein</fullName>
    </submittedName>
</protein>
<keyword evidence="2" id="KW-1185">Reference proteome</keyword>